<sequence length="328" mass="36544">VPRIDLVKNIIHDCIALAIVTFAISLSLAKIFAKKHKYRIKPNQELIALGTANTIASFFACYPCSASLSRSSVLERTGGKTQIAGIVSSAIILVVLLFLGPLLYDLPKCILSCVILVALKTMFIQIKDMVTAWRMSRCEGVIWLVTFLAVVFLGVDIGLIVGVIFSLIVVLIRFITPHSTLLGTLPFTEIYVDLKHFTEAKEITGMKIYQYSSALFFLNRDHFKEDILRSTINMKPDDVVEGNFKTANFVHTVIVDCSPISYVDSSGVDTLCEVIETFKELSIRCYLCSCPTSVLNMFERTSFFDRIPPKFSAIFPSVHDAVIYSTQV</sequence>
<accession>A0A443RXI5</accession>
<keyword evidence="2 5" id="KW-0812">Transmembrane</keyword>
<comment type="caution">
    <text evidence="7">The sequence shown here is derived from an EMBL/GenBank/DDBJ whole genome shotgun (WGS) entry which is preliminary data.</text>
</comment>
<dbReference type="AlphaFoldDB" id="A0A443RXI5"/>
<evidence type="ECO:0000256" key="2">
    <source>
        <dbReference type="ARBA" id="ARBA00022692"/>
    </source>
</evidence>
<evidence type="ECO:0000256" key="4">
    <source>
        <dbReference type="ARBA" id="ARBA00023136"/>
    </source>
</evidence>
<dbReference type="STRING" id="299467.A0A443RXI5"/>
<feature type="domain" description="STAS" evidence="6">
    <location>
        <begin position="196"/>
        <end position="325"/>
    </location>
</feature>
<dbReference type="Pfam" id="PF00916">
    <property type="entry name" value="Sulfate_transp"/>
    <property type="match status" value="1"/>
</dbReference>
<evidence type="ECO:0000313" key="7">
    <source>
        <dbReference type="EMBL" id="RWS19924.1"/>
    </source>
</evidence>
<dbReference type="EMBL" id="NCKV01021548">
    <property type="protein sequence ID" value="RWS19924.1"/>
    <property type="molecule type" value="Genomic_DNA"/>
</dbReference>
<dbReference type="InterPro" id="IPR011547">
    <property type="entry name" value="SLC26A/SulP_dom"/>
</dbReference>
<dbReference type="Pfam" id="PF01740">
    <property type="entry name" value="STAS"/>
    <property type="match status" value="1"/>
</dbReference>
<evidence type="ECO:0000256" key="1">
    <source>
        <dbReference type="ARBA" id="ARBA00004141"/>
    </source>
</evidence>
<dbReference type="PROSITE" id="PS50801">
    <property type="entry name" value="STAS"/>
    <property type="match status" value="1"/>
</dbReference>
<evidence type="ECO:0000259" key="6">
    <source>
        <dbReference type="PROSITE" id="PS50801"/>
    </source>
</evidence>
<dbReference type="GO" id="GO:0055085">
    <property type="term" value="P:transmembrane transport"/>
    <property type="evidence" value="ECO:0007669"/>
    <property type="project" value="InterPro"/>
</dbReference>
<feature type="non-terminal residue" evidence="7">
    <location>
        <position position="1"/>
    </location>
</feature>
<dbReference type="GO" id="GO:0016020">
    <property type="term" value="C:membrane"/>
    <property type="evidence" value="ECO:0007669"/>
    <property type="project" value="UniProtKB-SubCell"/>
</dbReference>
<feature type="transmembrane region" description="Helical" evidence="5">
    <location>
        <begin position="141"/>
        <end position="172"/>
    </location>
</feature>
<keyword evidence="3 5" id="KW-1133">Transmembrane helix</keyword>
<dbReference type="PANTHER" id="PTHR11814">
    <property type="entry name" value="SULFATE TRANSPORTER"/>
    <property type="match status" value="1"/>
</dbReference>
<evidence type="ECO:0000256" key="3">
    <source>
        <dbReference type="ARBA" id="ARBA00022989"/>
    </source>
</evidence>
<comment type="subcellular location">
    <subcellularLocation>
        <location evidence="1">Membrane</location>
        <topology evidence="1">Multi-pass membrane protein</topology>
    </subcellularLocation>
</comment>
<keyword evidence="8" id="KW-1185">Reference proteome</keyword>
<evidence type="ECO:0000313" key="8">
    <source>
        <dbReference type="Proteomes" id="UP000288716"/>
    </source>
</evidence>
<protein>
    <submittedName>
        <fullName evidence="7">Solute carrier family 26 member 10-like protein</fullName>
    </submittedName>
</protein>
<dbReference type="Gene3D" id="3.30.750.24">
    <property type="entry name" value="STAS domain"/>
    <property type="match status" value="1"/>
</dbReference>
<feature type="transmembrane region" description="Helical" evidence="5">
    <location>
        <begin position="45"/>
        <end position="68"/>
    </location>
</feature>
<dbReference type="InterPro" id="IPR002645">
    <property type="entry name" value="STAS_dom"/>
</dbReference>
<dbReference type="Proteomes" id="UP000288716">
    <property type="component" value="Unassembled WGS sequence"/>
</dbReference>
<keyword evidence="4 5" id="KW-0472">Membrane</keyword>
<feature type="transmembrane region" description="Helical" evidence="5">
    <location>
        <begin position="15"/>
        <end position="33"/>
    </location>
</feature>
<organism evidence="7 8">
    <name type="scientific">Leptotrombidium deliense</name>
    <dbReference type="NCBI Taxonomy" id="299467"/>
    <lineage>
        <taxon>Eukaryota</taxon>
        <taxon>Metazoa</taxon>
        <taxon>Ecdysozoa</taxon>
        <taxon>Arthropoda</taxon>
        <taxon>Chelicerata</taxon>
        <taxon>Arachnida</taxon>
        <taxon>Acari</taxon>
        <taxon>Acariformes</taxon>
        <taxon>Trombidiformes</taxon>
        <taxon>Prostigmata</taxon>
        <taxon>Anystina</taxon>
        <taxon>Parasitengona</taxon>
        <taxon>Trombiculoidea</taxon>
        <taxon>Trombiculidae</taxon>
        <taxon>Leptotrombidium</taxon>
    </lineage>
</organism>
<dbReference type="SUPFAM" id="SSF52091">
    <property type="entry name" value="SpoIIaa-like"/>
    <property type="match status" value="1"/>
</dbReference>
<evidence type="ECO:0000256" key="5">
    <source>
        <dbReference type="SAM" id="Phobius"/>
    </source>
</evidence>
<reference evidence="7 8" key="1">
    <citation type="journal article" date="2018" name="Gigascience">
        <title>Genomes of trombidid mites reveal novel predicted allergens and laterally-transferred genes associated with secondary metabolism.</title>
        <authorList>
            <person name="Dong X."/>
            <person name="Chaisiri K."/>
            <person name="Xia D."/>
            <person name="Armstrong S.D."/>
            <person name="Fang Y."/>
            <person name="Donnelly M.J."/>
            <person name="Kadowaki T."/>
            <person name="McGarry J.W."/>
            <person name="Darby A.C."/>
            <person name="Makepeace B.L."/>
        </authorList>
    </citation>
    <scope>NUCLEOTIDE SEQUENCE [LARGE SCALE GENOMIC DNA]</scope>
    <source>
        <strain evidence="7">UoL-UT</strain>
    </source>
</reference>
<dbReference type="OrthoDB" id="7365796at2759"/>
<dbReference type="VEuPathDB" id="VectorBase:LDEU012116"/>
<feature type="transmembrane region" description="Helical" evidence="5">
    <location>
        <begin position="109"/>
        <end position="126"/>
    </location>
</feature>
<proteinExistence type="predicted"/>
<dbReference type="InterPro" id="IPR001902">
    <property type="entry name" value="SLC26A/SulP_fam"/>
</dbReference>
<name>A0A443RXI5_9ACAR</name>
<feature type="transmembrane region" description="Helical" evidence="5">
    <location>
        <begin position="83"/>
        <end position="104"/>
    </location>
</feature>
<dbReference type="CDD" id="cd07042">
    <property type="entry name" value="STAS_SulP_like_sulfate_transporter"/>
    <property type="match status" value="1"/>
</dbReference>
<dbReference type="InterPro" id="IPR036513">
    <property type="entry name" value="STAS_dom_sf"/>
</dbReference>
<gene>
    <name evidence="7" type="ORF">B4U80_05662</name>
</gene>